<dbReference type="Pfam" id="PF16363">
    <property type="entry name" value="GDP_Man_Dehyd"/>
    <property type="match status" value="1"/>
</dbReference>
<gene>
    <name evidence="2" type="ORF">J2X15_004206</name>
</gene>
<dbReference type="SUPFAM" id="SSF51735">
    <property type="entry name" value="NAD(P)-binding Rossmann-fold domains"/>
    <property type="match status" value="1"/>
</dbReference>
<dbReference type="InterPro" id="IPR013445">
    <property type="entry name" value="CDP_4_6_deHydtase"/>
</dbReference>
<dbReference type="Proteomes" id="UP001268089">
    <property type="component" value="Unassembled WGS sequence"/>
</dbReference>
<dbReference type="NCBIfam" id="TIGR02622">
    <property type="entry name" value="CDP_4_6_dhtase"/>
    <property type="match status" value="1"/>
</dbReference>
<sequence>MGDGKGALEVLAMTQLANPDPSFWHGKRVLLTGHTGFKGAWLALWLQRLGAQVVGLALPPATVPSLFELAQIASSCQSHLGDIRDAAALAALVQRSQPDIVLHLAAQALVRASYRDPVSTFATNVMGTVHTLEALRTVDSVRAVVVVTTDKVYQNLEHSFPYRESDALGGHDPYSASKAASEIAIASYRASFLAERQVAVASARAGNVIGGGDWSEDRLIPDAIRAWDAGQALQIRRPQAVRPWQHVLEPLCGYLRLAEQLVAQPALAGAYNFGPQTHEAATVRDVVQLAQHTYRRGEVAWGDGSEGPHEAGWLALEVAKARTQLGVAPRWTLAQTVQRTMDWYRRCGSGTNAAAACTDDIVAFEAAAGTP</sequence>
<evidence type="ECO:0000313" key="3">
    <source>
        <dbReference type="Proteomes" id="UP001268089"/>
    </source>
</evidence>
<keyword evidence="2" id="KW-0456">Lyase</keyword>
<dbReference type="PANTHER" id="PTHR43000">
    <property type="entry name" value="DTDP-D-GLUCOSE 4,6-DEHYDRATASE-RELATED"/>
    <property type="match status" value="1"/>
</dbReference>
<name>A0ABU1ZTZ5_9BURK</name>
<dbReference type="RefSeq" id="WP_310346884.1">
    <property type="nucleotide sequence ID" value="NZ_JAVDXO010000016.1"/>
</dbReference>
<keyword evidence="3" id="KW-1185">Reference proteome</keyword>
<proteinExistence type="predicted"/>
<dbReference type="CDD" id="cd05252">
    <property type="entry name" value="CDP_GD_SDR_e"/>
    <property type="match status" value="1"/>
</dbReference>
<dbReference type="InterPro" id="IPR016040">
    <property type="entry name" value="NAD(P)-bd_dom"/>
</dbReference>
<comment type="caution">
    <text evidence="2">The sequence shown here is derived from an EMBL/GenBank/DDBJ whole genome shotgun (WGS) entry which is preliminary data.</text>
</comment>
<dbReference type="EMBL" id="JAVDXO010000016">
    <property type="protein sequence ID" value="MDR7308883.1"/>
    <property type="molecule type" value="Genomic_DNA"/>
</dbReference>
<reference evidence="2 3" key="1">
    <citation type="submission" date="2023-07" db="EMBL/GenBank/DDBJ databases">
        <title>Sorghum-associated microbial communities from plants grown in Nebraska, USA.</title>
        <authorList>
            <person name="Schachtman D."/>
        </authorList>
    </citation>
    <scope>NUCLEOTIDE SEQUENCE [LARGE SCALE GENOMIC DNA]</scope>
    <source>
        <strain evidence="2 3">BE308</strain>
    </source>
</reference>
<accession>A0ABU1ZTZ5</accession>
<evidence type="ECO:0000259" key="1">
    <source>
        <dbReference type="Pfam" id="PF16363"/>
    </source>
</evidence>
<evidence type="ECO:0000313" key="2">
    <source>
        <dbReference type="EMBL" id="MDR7308883.1"/>
    </source>
</evidence>
<dbReference type="GO" id="GO:0047733">
    <property type="term" value="F:CDP-glucose 4,6-dehydratase activity"/>
    <property type="evidence" value="ECO:0007669"/>
    <property type="project" value="UniProtKB-EC"/>
</dbReference>
<feature type="domain" description="NAD(P)-binding" evidence="1">
    <location>
        <begin position="30"/>
        <end position="339"/>
    </location>
</feature>
<protein>
    <submittedName>
        <fullName evidence="2">CDP-glucose 4,6-dehydratase</fullName>
        <ecNumber evidence="2">4.2.1.45</ecNumber>
    </submittedName>
</protein>
<organism evidence="2 3">
    <name type="scientific">Rhodoferax saidenbachensis</name>
    <dbReference type="NCBI Taxonomy" id="1484693"/>
    <lineage>
        <taxon>Bacteria</taxon>
        <taxon>Pseudomonadati</taxon>
        <taxon>Pseudomonadota</taxon>
        <taxon>Betaproteobacteria</taxon>
        <taxon>Burkholderiales</taxon>
        <taxon>Comamonadaceae</taxon>
        <taxon>Rhodoferax</taxon>
    </lineage>
</organism>
<dbReference type="Gene3D" id="3.40.50.720">
    <property type="entry name" value="NAD(P)-binding Rossmann-like Domain"/>
    <property type="match status" value="1"/>
</dbReference>
<dbReference type="InterPro" id="IPR036291">
    <property type="entry name" value="NAD(P)-bd_dom_sf"/>
</dbReference>
<dbReference type="Gene3D" id="3.90.25.10">
    <property type="entry name" value="UDP-galactose 4-epimerase, domain 1"/>
    <property type="match status" value="1"/>
</dbReference>
<dbReference type="EC" id="4.2.1.45" evidence="2"/>